<dbReference type="Gene3D" id="3.30.160.60">
    <property type="entry name" value="Classic Zinc Finger"/>
    <property type="match status" value="2"/>
</dbReference>
<dbReference type="FunFam" id="3.30.160.60:FF:000624">
    <property type="entry name" value="zinc finger protein 697"/>
    <property type="match status" value="1"/>
</dbReference>
<dbReference type="AlphaFoldDB" id="A0AAV7XCX3"/>
<accession>A0AAV7XCX3</accession>
<evidence type="ECO:0000313" key="8">
    <source>
        <dbReference type="Proteomes" id="UP001075354"/>
    </source>
</evidence>
<dbReference type="PROSITE" id="PS50157">
    <property type="entry name" value="ZINC_FINGER_C2H2_2"/>
    <property type="match status" value="1"/>
</dbReference>
<dbReference type="EMBL" id="JAPTSV010000010">
    <property type="protein sequence ID" value="KAJ1523106.1"/>
    <property type="molecule type" value="Genomic_DNA"/>
</dbReference>
<proteinExistence type="predicted"/>
<evidence type="ECO:0000256" key="2">
    <source>
        <dbReference type="ARBA" id="ARBA00022737"/>
    </source>
</evidence>
<keyword evidence="2" id="KW-0677">Repeat</keyword>
<dbReference type="GO" id="GO:0008270">
    <property type="term" value="F:zinc ion binding"/>
    <property type="evidence" value="ECO:0007669"/>
    <property type="project" value="UniProtKB-KW"/>
</dbReference>
<feature type="domain" description="C2H2-type" evidence="6">
    <location>
        <begin position="278"/>
        <end position="301"/>
    </location>
</feature>
<sequence>MAKSCRESDVSDVDVPSETYVELDLSWISSGSEYDEIDLDCSFTSSEDENVLDGAEHDAGGKYSICFHQFSFKPVSTSGEMKAQVKDAAEFYRAQRREVDHYRYGHGQGHSQSIQYSEKSLQAFFEAGKSITALEKLGSEIDLGTQRAMRHWVKATKELTIIVANEVNLRIARHLCNDDIEKLQETSSGFLLPGTPEAKFTKKAGRLMLRYAVLRRRVKNGHVSKQLLINTDLKPFDIYTSIKVKQLNRQVTCEYCKKTYSQCYLPVHLRTHRNERPFQCKQCDKKFADKSNLNQHLKCCI</sequence>
<evidence type="ECO:0000256" key="3">
    <source>
        <dbReference type="ARBA" id="ARBA00022771"/>
    </source>
</evidence>
<evidence type="ECO:0000256" key="1">
    <source>
        <dbReference type="ARBA" id="ARBA00022723"/>
    </source>
</evidence>
<dbReference type="GO" id="GO:0000978">
    <property type="term" value="F:RNA polymerase II cis-regulatory region sequence-specific DNA binding"/>
    <property type="evidence" value="ECO:0007669"/>
    <property type="project" value="TreeGrafter"/>
</dbReference>
<dbReference type="InterPro" id="IPR013087">
    <property type="entry name" value="Znf_C2H2_type"/>
</dbReference>
<evidence type="ECO:0000259" key="6">
    <source>
        <dbReference type="PROSITE" id="PS50157"/>
    </source>
</evidence>
<comment type="caution">
    <text evidence="7">The sequence shown here is derived from an EMBL/GenBank/DDBJ whole genome shotgun (WGS) entry which is preliminary data.</text>
</comment>
<name>A0AAV7XCX3_9NEOP</name>
<dbReference type="PANTHER" id="PTHR23235">
    <property type="entry name" value="KRUEPPEL-LIKE TRANSCRIPTION FACTOR"/>
    <property type="match status" value="1"/>
</dbReference>
<evidence type="ECO:0000256" key="5">
    <source>
        <dbReference type="PROSITE-ProRule" id="PRU00042"/>
    </source>
</evidence>
<evidence type="ECO:0000313" key="7">
    <source>
        <dbReference type="EMBL" id="KAJ1523106.1"/>
    </source>
</evidence>
<keyword evidence="1" id="KW-0479">Metal-binding</keyword>
<dbReference type="InterPro" id="IPR036236">
    <property type="entry name" value="Znf_C2H2_sf"/>
</dbReference>
<keyword evidence="3 5" id="KW-0863">Zinc-finger</keyword>
<dbReference type="SUPFAM" id="SSF57667">
    <property type="entry name" value="beta-beta-alpha zinc fingers"/>
    <property type="match status" value="1"/>
</dbReference>
<dbReference type="Pfam" id="PF00096">
    <property type="entry name" value="zf-C2H2"/>
    <property type="match status" value="1"/>
</dbReference>
<reference evidence="7" key="1">
    <citation type="submission" date="2022-12" db="EMBL/GenBank/DDBJ databases">
        <title>Chromosome-level genome assembly of the bean flower thrips Megalurothrips usitatus.</title>
        <authorList>
            <person name="Ma L."/>
            <person name="Liu Q."/>
            <person name="Li H."/>
            <person name="Cai W."/>
        </authorList>
    </citation>
    <scope>NUCLEOTIDE SEQUENCE</scope>
    <source>
        <strain evidence="7">Cailab_2022a</strain>
    </source>
</reference>
<dbReference type="Proteomes" id="UP001075354">
    <property type="component" value="Chromosome 10"/>
</dbReference>
<organism evidence="7 8">
    <name type="scientific">Megalurothrips usitatus</name>
    <name type="common">bean blossom thrips</name>
    <dbReference type="NCBI Taxonomy" id="439358"/>
    <lineage>
        <taxon>Eukaryota</taxon>
        <taxon>Metazoa</taxon>
        <taxon>Ecdysozoa</taxon>
        <taxon>Arthropoda</taxon>
        <taxon>Hexapoda</taxon>
        <taxon>Insecta</taxon>
        <taxon>Pterygota</taxon>
        <taxon>Neoptera</taxon>
        <taxon>Paraneoptera</taxon>
        <taxon>Thysanoptera</taxon>
        <taxon>Terebrantia</taxon>
        <taxon>Thripoidea</taxon>
        <taxon>Thripidae</taxon>
        <taxon>Megalurothrips</taxon>
    </lineage>
</organism>
<protein>
    <recommendedName>
        <fullName evidence="6">C2H2-type domain-containing protein</fullName>
    </recommendedName>
</protein>
<keyword evidence="8" id="KW-1185">Reference proteome</keyword>
<dbReference type="SMART" id="SM00355">
    <property type="entry name" value="ZnF_C2H2"/>
    <property type="match status" value="2"/>
</dbReference>
<gene>
    <name evidence="7" type="ORF">ONE63_000999</name>
</gene>
<dbReference type="GO" id="GO:0000981">
    <property type="term" value="F:DNA-binding transcription factor activity, RNA polymerase II-specific"/>
    <property type="evidence" value="ECO:0007669"/>
    <property type="project" value="TreeGrafter"/>
</dbReference>
<dbReference type="PANTHER" id="PTHR23235:SF120">
    <property type="entry name" value="KRUPPEL-LIKE FACTOR 15"/>
    <property type="match status" value="1"/>
</dbReference>
<keyword evidence="4" id="KW-0862">Zinc</keyword>
<evidence type="ECO:0000256" key="4">
    <source>
        <dbReference type="ARBA" id="ARBA00022833"/>
    </source>
</evidence>